<evidence type="ECO:0000256" key="4">
    <source>
        <dbReference type="ARBA" id="ARBA00023136"/>
    </source>
</evidence>
<dbReference type="GO" id="GO:0016095">
    <property type="term" value="P:polyprenol catabolic process"/>
    <property type="evidence" value="ECO:0007669"/>
    <property type="project" value="UniProtKB-UniRule"/>
</dbReference>
<comment type="function">
    <text evidence="5">Plays a key role in early steps of protein N-linked glycosylation by being involved in the conversion of polyprenol into dolichol. Acts as a polyprenal reductase that mediates the reduction of polyprenal into dolichal in a NADP-dependent mechanism. Dolichols are required for the synthesis of dolichol-linked monosaccharides and the oligosaccharide precursor used for N-glycosylation.</text>
</comment>
<name>A0A5M3YWI8_ASPTE</name>
<evidence type="ECO:0000256" key="2">
    <source>
        <dbReference type="ARBA" id="ARBA00022692"/>
    </source>
</evidence>
<feature type="transmembrane region" description="Helical" evidence="5">
    <location>
        <begin position="277"/>
        <end position="297"/>
    </location>
</feature>
<dbReference type="EMBL" id="BLJY01000006">
    <property type="protein sequence ID" value="GFF16971.1"/>
    <property type="molecule type" value="Genomic_DNA"/>
</dbReference>
<accession>A0A5M3YWI8</accession>
<evidence type="ECO:0000256" key="5">
    <source>
        <dbReference type="RuleBase" id="RU367081"/>
    </source>
</evidence>
<feature type="transmembrane region" description="Helical" evidence="5">
    <location>
        <begin position="94"/>
        <end position="116"/>
    </location>
</feature>
<sequence>MDLLADLVDTALATTHTDVVDVLRAFFLFASCTILSANLFDALRLRFVSYGARVTTPIDSGPSQSQSPSSASLFARGLDYLATLRVPHSYFTHFYIASVLSSIFWAAQVLLHGSAFQAIASRINPDRLQIPSMSVHQVMLCWFLMLVQGVRRLSECLSFSKPSSSRMWFVHWLVGIAFYVAVAVGVWIEGTASLLSHDLSVDDVKVTMVPSLRTFLCLPLFLFASGVQHDCHHYLFSLKKYSLPTHPLFRTIVCPHYTAECVIYLSLALLAAPPGELVNKTLLAALGFVAVNLGVTAGTTKNWYMQKFGADAVRDRWNMLPGVY</sequence>
<feature type="transmembrane region" description="Helical" evidence="5">
    <location>
        <begin position="208"/>
        <end position="227"/>
    </location>
</feature>
<keyword evidence="4 5" id="KW-0472">Membrane</keyword>
<dbReference type="EC" id="1.3.1.94" evidence="5"/>
<dbReference type="InterPro" id="IPR039698">
    <property type="entry name" value="Dfg10/SRD5A3"/>
</dbReference>
<dbReference type="Pfam" id="PF02544">
    <property type="entry name" value="Steroid_dh"/>
    <property type="match status" value="1"/>
</dbReference>
<feature type="transmembrane region" description="Helical" evidence="5">
    <location>
        <begin position="168"/>
        <end position="188"/>
    </location>
</feature>
<dbReference type="GO" id="GO:0005789">
    <property type="term" value="C:endoplasmic reticulum membrane"/>
    <property type="evidence" value="ECO:0007669"/>
    <property type="project" value="UniProtKB-SubCell"/>
</dbReference>
<reference evidence="7 8" key="1">
    <citation type="submission" date="2020-01" db="EMBL/GenBank/DDBJ databases">
        <title>Aspergillus terreus IFO 6365 whole genome shotgun sequence.</title>
        <authorList>
            <person name="Kanamasa S."/>
            <person name="Takahashi H."/>
        </authorList>
    </citation>
    <scope>NUCLEOTIDE SEQUENCE [LARGE SCALE GENOMIC DNA]</scope>
    <source>
        <strain evidence="7 8">IFO 6365</strain>
    </source>
</reference>
<gene>
    <name evidence="7" type="ORF">ATEIFO6365_0006030800</name>
</gene>
<dbReference type="GO" id="GO:0102389">
    <property type="term" value="F:polyprenol reductase activity"/>
    <property type="evidence" value="ECO:0007669"/>
    <property type="project" value="UniProtKB-UniRule"/>
</dbReference>
<keyword evidence="2 5" id="KW-0812">Transmembrane</keyword>
<comment type="subcellular location">
    <subcellularLocation>
        <location evidence="1">Endomembrane system</location>
        <topology evidence="1">Multi-pass membrane protein</topology>
    </subcellularLocation>
    <subcellularLocation>
        <location evidence="5">Endoplasmic reticulum membrane</location>
    </subcellularLocation>
</comment>
<dbReference type="GO" id="GO:0006488">
    <property type="term" value="P:dolichol-linked oligosaccharide biosynthetic process"/>
    <property type="evidence" value="ECO:0007669"/>
    <property type="project" value="UniProtKB-UniRule"/>
</dbReference>
<feature type="transmembrane region" description="Helical" evidence="5">
    <location>
        <begin position="22"/>
        <end position="40"/>
    </location>
</feature>
<proteinExistence type="inferred from homology"/>
<dbReference type="PANTHER" id="PTHR14624:SF0">
    <property type="entry name" value="POLYPRENOL REDUCTASE"/>
    <property type="match status" value="1"/>
</dbReference>
<evidence type="ECO:0000313" key="8">
    <source>
        <dbReference type="Proteomes" id="UP000452235"/>
    </source>
</evidence>
<organism evidence="7 8">
    <name type="scientific">Aspergillus terreus</name>
    <dbReference type="NCBI Taxonomy" id="33178"/>
    <lineage>
        <taxon>Eukaryota</taxon>
        <taxon>Fungi</taxon>
        <taxon>Dikarya</taxon>
        <taxon>Ascomycota</taxon>
        <taxon>Pezizomycotina</taxon>
        <taxon>Eurotiomycetes</taxon>
        <taxon>Eurotiomycetidae</taxon>
        <taxon>Eurotiales</taxon>
        <taxon>Aspergillaceae</taxon>
        <taxon>Aspergillus</taxon>
        <taxon>Aspergillus subgen. Circumdati</taxon>
    </lineage>
</organism>
<dbReference type="GO" id="GO:0160198">
    <property type="term" value="F:polyprenal reductase activity"/>
    <property type="evidence" value="ECO:0007669"/>
    <property type="project" value="UniProtKB-EC"/>
</dbReference>
<dbReference type="InterPro" id="IPR001104">
    <property type="entry name" value="3-oxo-5_a-steroid_4-DH_C"/>
</dbReference>
<feature type="transmembrane region" description="Helical" evidence="5">
    <location>
        <begin position="248"/>
        <end position="271"/>
    </location>
</feature>
<keyword evidence="5" id="KW-0256">Endoplasmic reticulum</keyword>
<keyword evidence="5" id="KW-0560">Oxidoreductase</keyword>
<evidence type="ECO:0000259" key="6">
    <source>
        <dbReference type="Pfam" id="PF02544"/>
    </source>
</evidence>
<protein>
    <recommendedName>
        <fullName evidence="5">Polyprenal reductase</fullName>
        <ecNumber evidence="5">1.3.1.94</ecNumber>
    </recommendedName>
</protein>
<dbReference type="Proteomes" id="UP000452235">
    <property type="component" value="Unassembled WGS sequence"/>
</dbReference>
<keyword evidence="8" id="KW-1185">Reference proteome</keyword>
<dbReference type="UniPathway" id="UPA00378"/>
<dbReference type="PROSITE" id="PS50244">
    <property type="entry name" value="S5A_REDUCTASE"/>
    <property type="match status" value="1"/>
</dbReference>
<dbReference type="GO" id="GO:0003865">
    <property type="term" value="F:3-oxo-5-alpha-steroid 4-dehydrogenase activity"/>
    <property type="evidence" value="ECO:0007669"/>
    <property type="project" value="TreeGrafter"/>
</dbReference>
<keyword evidence="3 5" id="KW-1133">Transmembrane helix</keyword>
<dbReference type="OrthoDB" id="541710at2759"/>
<comment type="caution">
    <text evidence="7">The sequence shown here is derived from an EMBL/GenBank/DDBJ whole genome shotgun (WGS) entry which is preliminary data.</text>
</comment>
<comment type="catalytic activity">
    <reaction evidence="5">
        <text>a di-trans,poly-cis-dolichal + NADP(+) = a di-trans,poly-cis-polyprenal + NADPH + H(+)</text>
        <dbReference type="Rhea" id="RHEA:80727"/>
        <dbReference type="Rhea" id="RHEA-COMP:19536"/>
        <dbReference type="Rhea" id="RHEA-COMP:19537"/>
        <dbReference type="ChEBI" id="CHEBI:15378"/>
        <dbReference type="ChEBI" id="CHEBI:57783"/>
        <dbReference type="ChEBI" id="CHEBI:58349"/>
        <dbReference type="ChEBI" id="CHEBI:231623"/>
        <dbReference type="ChEBI" id="CHEBI:231637"/>
        <dbReference type="EC" id="1.3.1.94"/>
    </reaction>
    <physiologicalReaction direction="right-to-left" evidence="5">
        <dbReference type="Rhea" id="RHEA:80729"/>
    </physiologicalReaction>
</comment>
<dbReference type="AlphaFoldDB" id="A0A5M3YWI8"/>
<comment type="pathway">
    <text evidence="5">Protein modification; protein glycosylation.</text>
</comment>
<dbReference type="PANTHER" id="PTHR14624">
    <property type="entry name" value="DFG10 PROTEIN"/>
    <property type="match status" value="1"/>
</dbReference>
<evidence type="ECO:0000256" key="3">
    <source>
        <dbReference type="ARBA" id="ARBA00022989"/>
    </source>
</evidence>
<comment type="similarity">
    <text evidence="5">Belongs to the steroid 5-alpha reductase family. Polyprenal reductase subfamily.</text>
</comment>
<evidence type="ECO:0000313" key="7">
    <source>
        <dbReference type="EMBL" id="GFF16971.1"/>
    </source>
</evidence>
<feature type="domain" description="3-oxo-5-alpha-steroid 4-dehydrogenase C-terminal" evidence="6">
    <location>
        <begin position="207"/>
        <end position="324"/>
    </location>
</feature>
<keyword evidence="5" id="KW-0521">NADP</keyword>
<evidence type="ECO:0000256" key="1">
    <source>
        <dbReference type="ARBA" id="ARBA00004127"/>
    </source>
</evidence>